<dbReference type="InterPro" id="IPR000639">
    <property type="entry name" value="Epox_hydrolase-like"/>
</dbReference>
<evidence type="ECO:0000313" key="3">
    <source>
        <dbReference type="EMBL" id="TBT84609.1"/>
    </source>
</evidence>
<keyword evidence="4" id="KW-1185">Reference proteome</keyword>
<dbReference type="Gene3D" id="3.40.50.1820">
    <property type="entry name" value="alpha/beta hydrolase"/>
    <property type="match status" value="1"/>
</dbReference>
<comment type="caution">
    <text evidence="3">The sequence shown here is derived from an EMBL/GenBank/DDBJ whole genome shotgun (WGS) entry which is preliminary data.</text>
</comment>
<dbReference type="InterPro" id="IPR000073">
    <property type="entry name" value="AB_hydrolase_1"/>
</dbReference>
<evidence type="ECO:0000259" key="2">
    <source>
        <dbReference type="Pfam" id="PF12697"/>
    </source>
</evidence>
<accession>A0A4V2JSG6</accession>
<evidence type="ECO:0000256" key="1">
    <source>
        <dbReference type="ARBA" id="ARBA00022801"/>
    </source>
</evidence>
<evidence type="ECO:0000313" key="4">
    <source>
        <dbReference type="Proteomes" id="UP000292373"/>
    </source>
</evidence>
<dbReference type="EMBL" id="SDMQ01000007">
    <property type="protein sequence ID" value="TBT84609.1"/>
    <property type="molecule type" value="Genomic_DNA"/>
</dbReference>
<dbReference type="PANTHER" id="PTHR46118:SF4">
    <property type="entry name" value="PROTEIN ABHD11"/>
    <property type="match status" value="1"/>
</dbReference>
<proteinExistence type="predicted"/>
<name>A0A4V2JSG6_9ACTN</name>
<dbReference type="AlphaFoldDB" id="A0A4V2JSG6"/>
<sequence length="267" mass="28693">MDLHTTSIGGGTPRVAYLHGLLGQGKNLATIAKMVAETDPGLLYDLPNHGRSPWDDDFGYASMADAVAADLRDRLGRSAAVTVVGHSMGGKTAMAMALRHPSLVRGLVVLDIAPDDSSHGYGFHRLIGALKGLDLTAFETRADADAALAEQVREEGVRSFLLQNLHRAPGGGWRWLANLDLLERALPLISGWPAGIRGTYDGPVLWLRGGDSGYVTEEHVPTMKALFPRARLVTIKNAGHWLHAEQPQAVGKSLAMFLASLRPELGR</sequence>
<dbReference type="PRINTS" id="PR00412">
    <property type="entry name" value="EPOXHYDRLASE"/>
</dbReference>
<protein>
    <submittedName>
        <fullName evidence="3">Alpha/beta fold hydrolase</fullName>
    </submittedName>
</protein>
<reference evidence="3 4" key="1">
    <citation type="submission" date="2019-01" db="EMBL/GenBank/DDBJ databases">
        <title>Lactibacter flavus gen. nov., sp. nov., a novel bacterium of the family Propionibacteriaceae isolated from raw milk and dairy products.</title>
        <authorList>
            <person name="Huptas C."/>
            <person name="Wenning M."/>
            <person name="Breitenwieser F."/>
            <person name="Doll E."/>
            <person name="Von Neubeck M."/>
            <person name="Busse H.-J."/>
            <person name="Scherer S."/>
        </authorList>
    </citation>
    <scope>NUCLEOTIDE SEQUENCE [LARGE SCALE GENOMIC DNA]</scope>
    <source>
        <strain evidence="3 4">KCTC 33808</strain>
    </source>
</reference>
<organism evidence="3 4">
    <name type="scientific">Propioniciclava sinopodophylli</name>
    <dbReference type="NCBI Taxonomy" id="1837344"/>
    <lineage>
        <taxon>Bacteria</taxon>
        <taxon>Bacillati</taxon>
        <taxon>Actinomycetota</taxon>
        <taxon>Actinomycetes</taxon>
        <taxon>Propionibacteriales</taxon>
        <taxon>Propionibacteriaceae</taxon>
        <taxon>Propioniciclava</taxon>
    </lineage>
</organism>
<gene>
    <name evidence="3" type="ORF">ET989_08040</name>
</gene>
<dbReference type="InterPro" id="IPR029058">
    <property type="entry name" value="AB_hydrolase_fold"/>
</dbReference>
<keyword evidence="1 3" id="KW-0378">Hydrolase</keyword>
<dbReference type="RefSeq" id="WP_131168033.1">
    <property type="nucleotide sequence ID" value="NZ_SDMQ01000007.1"/>
</dbReference>
<dbReference type="SUPFAM" id="SSF53474">
    <property type="entry name" value="alpha/beta-Hydrolases"/>
    <property type="match status" value="1"/>
</dbReference>
<dbReference type="Pfam" id="PF12697">
    <property type="entry name" value="Abhydrolase_6"/>
    <property type="match status" value="1"/>
</dbReference>
<dbReference type="PANTHER" id="PTHR46118">
    <property type="entry name" value="PROTEIN ABHD11"/>
    <property type="match status" value="1"/>
</dbReference>
<feature type="domain" description="AB hydrolase-1" evidence="2">
    <location>
        <begin position="34"/>
        <end position="250"/>
    </location>
</feature>
<dbReference type="GO" id="GO:0016787">
    <property type="term" value="F:hydrolase activity"/>
    <property type="evidence" value="ECO:0007669"/>
    <property type="project" value="UniProtKB-KW"/>
</dbReference>
<dbReference type="Proteomes" id="UP000292373">
    <property type="component" value="Unassembled WGS sequence"/>
</dbReference>
<dbReference type="OrthoDB" id="63519at2"/>